<organism evidence="12 13">
    <name type="scientific">Periophthalmus magnuspinnatus</name>
    <dbReference type="NCBI Taxonomy" id="409849"/>
    <lineage>
        <taxon>Eukaryota</taxon>
        <taxon>Metazoa</taxon>
        <taxon>Chordata</taxon>
        <taxon>Craniata</taxon>
        <taxon>Vertebrata</taxon>
        <taxon>Euteleostomi</taxon>
        <taxon>Actinopterygii</taxon>
        <taxon>Neopterygii</taxon>
        <taxon>Teleostei</taxon>
        <taxon>Neoteleostei</taxon>
        <taxon>Acanthomorphata</taxon>
        <taxon>Gobiaria</taxon>
        <taxon>Gobiiformes</taxon>
        <taxon>Gobioidei</taxon>
        <taxon>Gobiidae</taxon>
        <taxon>Oxudercinae</taxon>
        <taxon>Periophthalmus</taxon>
    </lineage>
</organism>
<dbReference type="InterPro" id="IPR000276">
    <property type="entry name" value="GPCR_Rhodpsn"/>
</dbReference>
<dbReference type="GO" id="GO:0001594">
    <property type="term" value="F:trace-amine receptor activity"/>
    <property type="evidence" value="ECO:0007669"/>
    <property type="project" value="TreeGrafter"/>
</dbReference>
<accession>A0A3B3Z7J6</accession>
<comment type="subcellular location">
    <subcellularLocation>
        <location evidence="1">Cell membrane</location>
        <topology evidence="1">Multi-pass membrane protein</topology>
    </subcellularLocation>
</comment>
<evidence type="ECO:0000256" key="6">
    <source>
        <dbReference type="ARBA" id="ARBA00023136"/>
    </source>
</evidence>
<feature type="transmembrane region" description="Helical" evidence="10">
    <location>
        <begin position="193"/>
        <end position="213"/>
    </location>
</feature>
<feature type="transmembrane region" description="Helical" evidence="10">
    <location>
        <begin position="49"/>
        <end position="70"/>
    </location>
</feature>
<dbReference type="PANTHER" id="PTHR24249">
    <property type="entry name" value="HISTAMINE RECEPTOR-RELATED G-PROTEIN COUPLED RECEPTOR"/>
    <property type="match status" value="1"/>
</dbReference>
<feature type="transmembrane region" description="Helical" evidence="10">
    <location>
        <begin position="225"/>
        <end position="248"/>
    </location>
</feature>
<dbReference type="PANTHER" id="PTHR24249:SF381">
    <property type="entry name" value="TRACE AMINE ASSOCIATED RECEPTOR 19P-RELATED"/>
    <property type="match status" value="1"/>
</dbReference>
<feature type="transmembrane region" description="Helical" evidence="10">
    <location>
        <begin position="12"/>
        <end position="29"/>
    </location>
</feature>
<name>A0A3B3Z7J6_9GOBI</name>
<evidence type="ECO:0000256" key="4">
    <source>
        <dbReference type="ARBA" id="ARBA00022989"/>
    </source>
</evidence>
<evidence type="ECO:0000256" key="1">
    <source>
        <dbReference type="ARBA" id="ARBA00004651"/>
    </source>
</evidence>
<evidence type="ECO:0000259" key="11">
    <source>
        <dbReference type="PROSITE" id="PS50262"/>
    </source>
</evidence>
<evidence type="ECO:0000256" key="9">
    <source>
        <dbReference type="RuleBase" id="RU000688"/>
    </source>
</evidence>
<reference evidence="12" key="2">
    <citation type="submission" date="2025-09" db="UniProtKB">
        <authorList>
            <consortium name="Ensembl"/>
        </authorList>
    </citation>
    <scope>IDENTIFICATION</scope>
</reference>
<dbReference type="Gene3D" id="1.20.1070.10">
    <property type="entry name" value="Rhodopsin 7-helix transmembrane proteins"/>
    <property type="match status" value="1"/>
</dbReference>
<keyword evidence="6 10" id="KW-0472">Membrane</keyword>
<dbReference type="SMART" id="SM01381">
    <property type="entry name" value="7TM_GPCR_Srsx"/>
    <property type="match status" value="1"/>
</dbReference>
<keyword evidence="7 9" id="KW-0675">Receptor</keyword>
<keyword evidence="4 10" id="KW-1133">Transmembrane helix</keyword>
<reference evidence="12" key="1">
    <citation type="submission" date="2025-08" db="UniProtKB">
        <authorList>
            <consortium name="Ensembl"/>
        </authorList>
    </citation>
    <scope>IDENTIFICATION</scope>
</reference>
<evidence type="ECO:0000256" key="2">
    <source>
        <dbReference type="ARBA" id="ARBA00022475"/>
    </source>
</evidence>
<evidence type="ECO:0000313" key="13">
    <source>
        <dbReference type="Proteomes" id="UP000261520"/>
    </source>
</evidence>
<dbReference type="SUPFAM" id="SSF81321">
    <property type="entry name" value="Family A G protein-coupled receptor-like"/>
    <property type="match status" value="1"/>
</dbReference>
<dbReference type="Pfam" id="PF00001">
    <property type="entry name" value="7tm_1"/>
    <property type="match status" value="1"/>
</dbReference>
<sequence>FSERQLHTPTNLLLLSLAVSDLLVGLVLMPGEMLRESGCWLLGELVCALYLYVAYVAVSASVIDMVLISVDRYVAICDPLHYSQRVTMRRVSVGVACSWAFSFLYTALILKDNLLYPERTRTCWGECMLVFDFVSAAVDVFVGFILPVGLILAINLVVLVVALSQARAMRVQVVAHASQRVARRPQLKAARSLGVLVGIFLLCFTPYQCFSLVGGDLLQSPVASFLVFLVYVNSCVNPLVYALFYPWFRKAVRLISMSLLHTHARACAHTHGKFICIA</sequence>
<dbReference type="InterPro" id="IPR017452">
    <property type="entry name" value="GPCR_Rhodpsn_7TM"/>
</dbReference>
<evidence type="ECO:0000256" key="10">
    <source>
        <dbReference type="SAM" id="Phobius"/>
    </source>
</evidence>
<evidence type="ECO:0000256" key="7">
    <source>
        <dbReference type="ARBA" id="ARBA00023170"/>
    </source>
</evidence>
<proteinExistence type="inferred from homology"/>
<dbReference type="STRING" id="409849.ENSPMGP00000000366"/>
<dbReference type="AlphaFoldDB" id="A0A3B3Z7J6"/>
<dbReference type="InterPro" id="IPR050569">
    <property type="entry name" value="TAAR"/>
</dbReference>
<dbReference type="GO" id="GO:0005886">
    <property type="term" value="C:plasma membrane"/>
    <property type="evidence" value="ECO:0007669"/>
    <property type="project" value="UniProtKB-SubCell"/>
</dbReference>
<keyword evidence="13" id="KW-1185">Reference proteome</keyword>
<evidence type="ECO:0000256" key="8">
    <source>
        <dbReference type="ARBA" id="ARBA00023224"/>
    </source>
</evidence>
<dbReference type="Proteomes" id="UP000261520">
    <property type="component" value="Unplaced"/>
</dbReference>
<feature type="transmembrane region" description="Helical" evidence="10">
    <location>
        <begin position="91"/>
        <end position="110"/>
    </location>
</feature>
<evidence type="ECO:0000256" key="3">
    <source>
        <dbReference type="ARBA" id="ARBA00022692"/>
    </source>
</evidence>
<keyword evidence="8 9" id="KW-0807">Transducer</keyword>
<comment type="similarity">
    <text evidence="9">Belongs to the G-protein coupled receptor 1 family.</text>
</comment>
<keyword evidence="5 9" id="KW-0297">G-protein coupled receptor</keyword>
<keyword evidence="3 9" id="KW-0812">Transmembrane</keyword>
<feature type="transmembrane region" description="Helical" evidence="10">
    <location>
        <begin position="140"/>
        <end position="163"/>
    </location>
</feature>
<evidence type="ECO:0000313" key="12">
    <source>
        <dbReference type="Ensembl" id="ENSPMGP00000000366.1"/>
    </source>
</evidence>
<protein>
    <recommendedName>
        <fullName evidence="11">G-protein coupled receptors family 1 profile domain-containing protein</fullName>
    </recommendedName>
</protein>
<keyword evidence="2" id="KW-1003">Cell membrane</keyword>
<feature type="domain" description="G-protein coupled receptors family 1 profile" evidence="11">
    <location>
        <begin position="1"/>
        <end position="241"/>
    </location>
</feature>
<dbReference type="PROSITE" id="PS50262">
    <property type="entry name" value="G_PROTEIN_RECEP_F1_2"/>
    <property type="match status" value="1"/>
</dbReference>
<evidence type="ECO:0000256" key="5">
    <source>
        <dbReference type="ARBA" id="ARBA00023040"/>
    </source>
</evidence>
<dbReference type="PROSITE" id="PS00237">
    <property type="entry name" value="G_PROTEIN_RECEP_F1_1"/>
    <property type="match status" value="1"/>
</dbReference>
<dbReference type="Ensembl" id="ENSPMGT00000000385.1">
    <property type="protein sequence ID" value="ENSPMGP00000000366.1"/>
    <property type="gene ID" value="ENSPMGG00000000373.1"/>
</dbReference>
<dbReference type="PRINTS" id="PR00237">
    <property type="entry name" value="GPCRRHODOPSN"/>
</dbReference>